<organism evidence="14 15">
    <name type="scientific">Jannaschia aquimarina</name>
    <dbReference type="NCBI Taxonomy" id="935700"/>
    <lineage>
        <taxon>Bacteria</taxon>
        <taxon>Pseudomonadati</taxon>
        <taxon>Pseudomonadota</taxon>
        <taxon>Alphaproteobacteria</taxon>
        <taxon>Rhodobacterales</taxon>
        <taxon>Roseobacteraceae</taxon>
        <taxon>Jannaschia</taxon>
    </lineage>
</organism>
<sequence>MIVHLLLSEGADPGVSDLPPDLQRLLTRALGDLRFVDRATLAAVTAEFATEIDQLGVRFPADLGEALTALDGRLAPEVVEDLISELPDEGSVSGNATWNSLGELPPDRLLALMAGETPEVCAVLLSQLPSLLSADLMQKMGPDRASEVMIAFDTTGAVPPHTVAQIGRALGRSAASTAPKAFDLPAEIRGGAILNASTSGARADLLDRLDAAAPEFAARLRAAVFSWENIPDRLEKRDVPRVMRDVPNETVLAAIGNEADGPVATFLFSAITERLSQQMRDELEEKGAIDPEEAEVAQRDFAAKIRELEDAGELTLLPAPES</sequence>
<dbReference type="GO" id="GO:0071973">
    <property type="term" value="P:bacterial-type flagellum-dependent cell motility"/>
    <property type="evidence" value="ECO:0007669"/>
    <property type="project" value="InterPro"/>
</dbReference>
<dbReference type="GO" id="GO:0009425">
    <property type="term" value="C:bacterial-type flagellum basal body"/>
    <property type="evidence" value="ECO:0007669"/>
    <property type="project" value="UniProtKB-SubCell"/>
</dbReference>
<reference evidence="14 15" key="1">
    <citation type="submission" date="2015-02" db="EMBL/GenBank/DDBJ databases">
        <title>Genome Sequence of Jannaschia aquimarina DSM28248, a member of the Roseobacter clade.</title>
        <authorList>
            <person name="Voget S."/>
            <person name="Daniel R."/>
        </authorList>
    </citation>
    <scope>NUCLEOTIDE SEQUENCE [LARGE SCALE GENOMIC DNA]</scope>
    <source>
        <strain evidence="14 15">GSW-M26</strain>
    </source>
</reference>
<evidence type="ECO:0000256" key="8">
    <source>
        <dbReference type="ARBA" id="ARBA00023136"/>
    </source>
</evidence>
<evidence type="ECO:0000256" key="3">
    <source>
        <dbReference type="ARBA" id="ARBA00010299"/>
    </source>
</evidence>
<dbReference type="InterPro" id="IPR028263">
    <property type="entry name" value="FliG_N"/>
</dbReference>
<keyword evidence="8" id="KW-0472">Membrane</keyword>
<evidence type="ECO:0000256" key="2">
    <source>
        <dbReference type="ARBA" id="ARBA00004413"/>
    </source>
</evidence>
<evidence type="ECO:0000256" key="9">
    <source>
        <dbReference type="ARBA" id="ARBA00023143"/>
    </source>
</evidence>
<comment type="caution">
    <text evidence="14">The sequence shown here is derived from an EMBL/GenBank/DDBJ whole genome shotgun (WGS) entry which is preliminary data.</text>
</comment>
<proteinExistence type="inferred from homology"/>
<protein>
    <recommendedName>
        <fullName evidence="4">Flagellar motor switch protein FliG</fullName>
    </recommendedName>
</protein>
<dbReference type="Gene3D" id="1.10.220.30">
    <property type="match status" value="2"/>
</dbReference>
<dbReference type="GO" id="GO:0005886">
    <property type="term" value="C:plasma membrane"/>
    <property type="evidence" value="ECO:0007669"/>
    <property type="project" value="UniProtKB-SubCell"/>
</dbReference>
<name>A0A0D1EE92_9RHOB</name>
<dbReference type="PANTHER" id="PTHR30534:SF0">
    <property type="entry name" value="FLAGELLAR MOTOR SWITCH PROTEIN FLIG"/>
    <property type="match status" value="1"/>
</dbReference>
<feature type="domain" description="Flagellar motor switch protein FliG C-terminal" evidence="11">
    <location>
        <begin position="208"/>
        <end position="316"/>
    </location>
</feature>
<dbReference type="Pfam" id="PF14842">
    <property type="entry name" value="FliG_N"/>
    <property type="match status" value="1"/>
</dbReference>
<evidence type="ECO:0000313" key="14">
    <source>
        <dbReference type="EMBL" id="KIT16019.1"/>
    </source>
</evidence>
<evidence type="ECO:0000256" key="4">
    <source>
        <dbReference type="ARBA" id="ARBA00021870"/>
    </source>
</evidence>
<dbReference type="InterPro" id="IPR011002">
    <property type="entry name" value="FliG_a-hlx"/>
</dbReference>
<dbReference type="InterPro" id="IPR000090">
    <property type="entry name" value="Flg_Motor_Flig"/>
</dbReference>
<keyword evidence="7" id="KW-0283">Flagellar rotation</keyword>
<dbReference type="Pfam" id="PF14841">
    <property type="entry name" value="FliG_M"/>
    <property type="match status" value="1"/>
</dbReference>
<feature type="domain" description="Flagellar motor switch protein FliG middle" evidence="12">
    <location>
        <begin position="106"/>
        <end position="177"/>
    </location>
</feature>
<dbReference type="PATRIC" id="fig|935700.4.peg.2356"/>
<keyword evidence="6" id="KW-0145">Chemotaxis</keyword>
<dbReference type="InterPro" id="IPR023087">
    <property type="entry name" value="Flg_Motor_Flig_C"/>
</dbReference>
<dbReference type="GO" id="GO:0003774">
    <property type="term" value="F:cytoskeletal motor activity"/>
    <property type="evidence" value="ECO:0007669"/>
    <property type="project" value="InterPro"/>
</dbReference>
<evidence type="ECO:0000256" key="7">
    <source>
        <dbReference type="ARBA" id="ARBA00022779"/>
    </source>
</evidence>
<evidence type="ECO:0000256" key="6">
    <source>
        <dbReference type="ARBA" id="ARBA00022500"/>
    </source>
</evidence>
<comment type="subcellular location">
    <subcellularLocation>
        <location evidence="1">Bacterial flagellum basal body</location>
    </subcellularLocation>
    <subcellularLocation>
        <location evidence="2">Cell membrane</location>
        <topology evidence="2">Peripheral membrane protein</topology>
        <orientation evidence="2">Cytoplasmic side</orientation>
    </subcellularLocation>
</comment>
<evidence type="ECO:0000256" key="5">
    <source>
        <dbReference type="ARBA" id="ARBA00022475"/>
    </source>
</evidence>
<gene>
    <name evidence="14" type="primary">fliG</name>
    <name evidence="14" type="ORF">jaqu_22890</name>
</gene>
<dbReference type="EMBL" id="JYFE01000041">
    <property type="protein sequence ID" value="KIT16019.1"/>
    <property type="molecule type" value="Genomic_DNA"/>
</dbReference>
<dbReference type="Pfam" id="PF01706">
    <property type="entry name" value="FliG_C"/>
    <property type="match status" value="1"/>
</dbReference>
<keyword evidence="5" id="KW-1003">Cell membrane</keyword>
<evidence type="ECO:0000259" key="11">
    <source>
        <dbReference type="Pfam" id="PF01706"/>
    </source>
</evidence>
<dbReference type="GO" id="GO:0006935">
    <property type="term" value="P:chemotaxis"/>
    <property type="evidence" value="ECO:0007669"/>
    <property type="project" value="UniProtKB-KW"/>
</dbReference>
<dbReference type="PANTHER" id="PTHR30534">
    <property type="entry name" value="FLAGELLAR MOTOR SWITCH PROTEIN FLIG"/>
    <property type="match status" value="1"/>
</dbReference>
<evidence type="ECO:0000313" key="15">
    <source>
        <dbReference type="Proteomes" id="UP000032232"/>
    </source>
</evidence>
<evidence type="ECO:0000256" key="10">
    <source>
        <dbReference type="ARBA" id="ARBA00025598"/>
    </source>
</evidence>
<accession>A0A0D1EE92</accession>
<dbReference type="STRING" id="935700.jaqu_22890"/>
<evidence type="ECO:0000259" key="13">
    <source>
        <dbReference type="Pfam" id="PF14842"/>
    </source>
</evidence>
<dbReference type="PRINTS" id="PR00954">
    <property type="entry name" value="FLGMOTORFLIG"/>
</dbReference>
<dbReference type="InterPro" id="IPR032779">
    <property type="entry name" value="FliG_M"/>
</dbReference>
<feature type="domain" description="Flagellar motor switch protein FliG N-terminal" evidence="13">
    <location>
        <begin position="3"/>
        <end position="88"/>
    </location>
</feature>
<dbReference type="AlphaFoldDB" id="A0A0D1EE92"/>
<keyword evidence="9" id="KW-0975">Bacterial flagellum</keyword>
<keyword evidence="15" id="KW-1185">Reference proteome</keyword>
<comment type="function">
    <text evidence="10">FliG is one of three proteins (FliG, FliN, FliM) that forms the rotor-mounted switch complex (C ring), located at the base of the basal body. This complex interacts with the CheY and CheZ chemotaxis proteins, in addition to contacting components of the motor that determine the direction of flagellar rotation.</text>
</comment>
<dbReference type="Proteomes" id="UP000032232">
    <property type="component" value="Unassembled WGS sequence"/>
</dbReference>
<comment type="similarity">
    <text evidence="3">Belongs to the FliG family.</text>
</comment>
<evidence type="ECO:0000259" key="12">
    <source>
        <dbReference type="Pfam" id="PF14841"/>
    </source>
</evidence>
<dbReference type="SUPFAM" id="SSF48029">
    <property type="entry name" value="FliG"/>
    <property type="match status" value="1"/>
</dbReference>
<evidence type="ECO:0000256" key="1">
    <source>
        <dbReference type="ARBA" id="ARBA00004117"/>
    </source>
</evidence>